<sequence length="129" mass="13442">MRRRVFSLGLALALALAAALAGCNTVKKTFDFSPDPELQKDGTYPNINVGGVPQPGKPLTPDEQQKAMAAIKAKAAVASPQTGADAKQQGAVSAAELDQIARTHGELTLEEIRNGCGTDKVVDATKCPQ</sequence>
<comment type="caution">
    <text evidence="2">The sequence shown here is derived from an EMBL/GenBank/DDBJ whole genome shotgun (WGS) entry which is preliminary data.</text>
</comment>
<keyword evidence="3" id="KW-1185">Reference proteome</keyword>
<dbReference type="RefSeq" id="WP_266281644.1">
    <property type="nucleotide sequence ID" value="NZ_JAPKNF010000001.1"/>
</dbReference>
<keyword evidence="1" id="KW-0732">Signal</keyword>
<gene>
    <name evidence="2" type="ORF">QO015_000522</name>
</gene>
<evidence type="ECO:0000313" key="3">
    <source>
        <dbReference type="Proteomes" id="UP001223743"/>
    </source>
</evidence>
<feature type="signal peptide" evidence="1">
    <location>
        <begin position="1"/>
        <end position="21"/>
    </location>
</feature>
<proteinExistence type="predicted"/>
<dbReference type="Proteomes" id="UP001223743">
    <property type="component" value="Unassembled WGS sequence"/>
</dbReference>
<evidence type="ECO:0000256" key="1">
    <source>
        <dbReference type="SAM" id="SignalP"/>
    </source>
</evidence>
<reference evidence="2 3" key="1">
    <citation type="submission" date="2023-07" db="EMBL/GenBank/DDBJ databases">
        <title>Genomic Encyclopedia of Type Strains, Phase IV (KMG-IV): sequencing the most valuable type-strain genomes for metagenomic binning, comparative biology and taxonomic classification.</title>
        <authorList>
            <person name="Goeker M."/>
        </authorList>
    </citation>
    <scope>NUCLEOTIDE SEQUENCE [LARGE SCALE GENOMIC DNA]</scope>
    <source>
        <strain evidence="2 3">B1-1</strain>
    </source>
</reference>
<dbReference type="PROSITE" id="PS51257">
    <property type="entry name" value="PROKAR_LIPOPROTEIN"/>
    <property type="match status" value="1"/>
</dbReference>
<name>A0ABU0M1S9_9HYPH</name>
<organism evidence="2 3">
    <name type="scientific">Kaistia geumhonensis</name>
    <dbReference type="NCBI Taxonomy" id="410839"/>
    <lineage>
        <taxon>Bacteria</taxon>
        <taxon>Pseudomonadati</taxon>
        <taxon>Pseudomonadota</taxon>
        <taxon>Alphaproteobacteria</taxon>
        <taxon>Hyphomicrobiales</taxon>
        <taxon>Kaistiaceae</taxon>
        <taxon>Kaistia</taxon>
    </lineage>
</organism>
<accession>A0ABU0M1S9</accession>
<dbReference type="EMBL" id="JAUSWJ010000001">
    <property type="protein sequence ID" value="MDQ0514909.1"/>
    <property type="molecule type" value="Genomic_DNA"/>
</dbReference>
<evidence type="ECO:0008006" key="4">
    <source>
        <dbReference type="Google" id="ProtNLM"/>
    </source>
</evidence>
<evidence type="ECO:0000313" key="2">
    <source>
        <dbReference type="EMBL" id="MDQ0514909.1"/>
    </source>
</evidence>
<feature type="chain" id="PRO_5046824485" description="DUF3035 domain-containing protein" evidence="1">
    <location>
        <begin position="22"/>
        <end position="129"/>
    </location>
</feature>
<protein>
    <recommendedName>
        <fullName evidence="4">DUF3035 domain-containing protein</fullName>
    </recommendedName>
</protein>